<dbReference type="GeneID" id="10502701"/>
<accession>F0ZD56</accession>
<dbReference type="GO" id="GO:0012505">
    <property type="term" value="C:endomembrane system"/>
    <property type="evidence" value="ECO:0000318"/>
    <property type="project" value="GO_Central"/>
</dbReference>
<dbReference type="Gene3D" id="1.25.40.10">
    <property type="entry name" value="Tetratricopeptide repeat domain"/>
    <property type="match status" value="1"/>
</dbReference>
<keyword evidence="6" id="KW-1185">Reference proteome</keyword>
<feature type="repeat" description="TPR" evidence="4">
    <location>
        <begin position="234"/>
        <end position="267"/>
    </location>
</feature>
<dbReference type="GO" id="GO:0005740">
    <property type="term" value="C:mitochondrial envelope"/>
    <property type="evidence" value="ECO:0000318"/>
    <property type="project" value="GO_Central"/>
</dbReference>
<dbReference type="GO" id="GO:0016020">
    <property type="term" value="C:membrane"/>
    <property type="evidence" value="ECO:0000318"/>
    <property type="project" value="GO_Central"/>
</dbReference>
<dbReference type="InterPro" id="IPR011990">
    <property type="entry name" value="TPR-like_helical_dom_sf"/>
</dbReference>
<name>F0ZD56_DICPU</name>
<dbReference type="PROSITE" id="PS50005">
    <property type="entry name" value="TPR"/>
    <property type="match status" value="2"/>
</dbReference>
<evidence type="ECO:0000256" key="1">
    <source>
        <dbReference type="ARBA" id="ARBA00022553"/>
    </source>
</evidence>
<reference evidence="6" key="1">
    <citation type="journal article" date="2011" name="Genome Biol.">
        <title>Comparative genomics of the social amoebae Dictyostelium discoideum and Dictyostelium purpureum.</title>
        <authorList>
            <consortium name="US DOE Joint Genome Institute (JGI-PGF)"/>
            <person name="Sucgang R."/>
            <person name="Kuo A."/>
            <person name="Tian X."/>
            <person name="Salerno W."/>
            <person name="Parikh A."/>
            <person name="Feasley C.L."/>
            <person name="Dalin E."/>
            <person name="Tu H."/>
            <person name="Huang E."/>
            <person name="Barry K."/>
            <person name="Lindquist E."/>
            <person name="Shapiro H."/>
            <person name="Bruce D."/>
            <person name="Schmutz J."/>
            <person name="Salamov A."/>
            <person name="Fey P."/>
            <person name="Gaudet P."/>
            <person name="Anjard C."/>
            <person name="Babu M.M."/>
            <person name="Basu S."/>
            <person name="Bushmanova Y."/>
            <person name="van der Wel H."/>
            <person name="Katoh-Kurasawa M."/>
            <person name="Dinh C."/>
            <person name="Coutinho P.M."/>
            <person name="Saito T."/>
            <person name="Elias M."/>
            <person name="Schaap P."/>
            <person name="Kay R.R."/>
            <person name="Henrissat B."/>
            <person name="Eichinger L."/>
            <person name="Rivero F."/>
            <person name="Putnam N.H."/>
            <person name="West C.M."/>
            <person name="Loomis W.F."/>
            <person name="Chisholm R.L."/>
            <person name="Shaulsky G."/>
            <person name="Strassmann J.E."/>
            <person name="Queller D.C."/>
            <person name="Kuspa A."/>
            <person name="Grigoriev I.V."/>
        </authorList>
    </citation>
    <scope>NUCLEOTIDE SEQUENCE [LARGE SCALE GENOMIC DNA]</scope>
    <source>
        <strain evidence="6">QSDP1</strain>
    </source>
</reference>
<feature type="repeat" description="TPR" evidence="4">
    <location>
        <begin position="268"/>
        <end position="301"/>
    </location>
</feature>
<dbReference type="InParanoid" id="F0ZD56"/>
<dbReference type="eggNOG" id="KOG0543">
    <property type="taxonomic scope" value="Eukaryota"/>
</dbReference>
<protein>
    <submittedName>
        <fullName evidence="5">Uncharacterized protein</fullName>
    </submittedName>
</protein>
<dbReference type="VEuPathDB" id="AmoebaDB:DICPUDRAFT_149232"/>
<gene>
    <name evidence="5" type="ORF">DICPUDRAFT_149232</name>
</gene>
<dbReference type="SMART" id="SM00028">
    <property type="entry name" value="TPR"/>
    <property type="match status" value="2"/>
</dbReference>
<evidence type="ECO:0000256" key="2">
    <source>
        <dbReference type="ARBA" id="ARBA00022737"/>
    </source>
</evidence>
<dbReference type="InterPro" id="IPR013105">
    <property type="entry name" value="TPR_2"/>
</dbReference>
<dbReference type="Proteomes" id="UP000001064">
    <property type="component" value="Unassembled WGS sequence"/>
</dbReference>
<dbReference type="KEGG" id="dpp:DICPUDRAFT_149232"/>
<evidence type="ECO:0000313" key="5">
    <source>
        <dbReference type="EMBL" id="EGC38146.1"/>
    </source>
</evidence>
<keyword evidence="1" id="KW-0597">Phosphoprotein</keyword>
<keyword evidence="2" id="KW-0677">Repeat</keyword>
<dbReference type="GO" id="GO:0043066">
    <property type="term" value="P:negative regulation of apoptotic process"/>
    <property type="evidence" value="ECO:0000318"/>
    <property type="project" value="GO_Central"/>
</dbReference>
<dbReference type="Pfam" id="PF13181">
    <property type="entry name" value="TPR_8"/>
    <property type="match status" value="1"/>
</dbReference>
<keyword evidence="3 4" id="KW-0802">TPR repeat</keyword>
<sequence length="332" mass="38359">MEFYNFFNIFLNKKDKTFESEIDNYRKLITSSNFKIQDEQQQNKAVEFAEKIVESLKKGTSLKSEIEGISKYINGLGDENIYISYNIGNSLITTGYLYFKGENQCICLNEGALFLMNTFNKNSRDKEIMNTLIKAFDALSNITKDENKRMYYVTRNNELHRYRTALENGEDIKLSPSSTEKLHKAFAYKEAGTEAFRASDWKKAIFQYHCANNYVTGLLGLPDSDEALAKNLNITLLNNIAVCNMKLLRYNRAIEILDKVIDSEPNNVKALFRRGKCLVQEKQYIYAEEDLQKAIALAPNDKEIQNEIKILNVKLKGFNKLQSQVYSKMFDE</sequence>
<dbReference type="PANTHER" id="PTHR46512">
    <property type="entry name" value="PEPTIDYLPROLYL ISOMERASE"/>
    <property type="match status" value="1"/>
</dbReference>
<dbReference type="RefSeq" id="XP_003285360.1">
    <property type="nucleotide sequence ID" value="XM_003285312.1"/>
</dbReference>
<dbReference type="SUPFAM" id="SSF48452">
    <property type="entry name" value="TPR-like"/>
    <property type="match status" value="1"/>
</dbReference>
<evidence type="ECO:0000256" key="4">
    <source>
        <dbReference type="PROSITE-ProRule" id="PRU00339"/>
    </source>
</evidence>
<dbReference type="AlphaFoldDB" id="F0ZD56"/>
<evidence type="ECO:0000313" key="6">
    <source>
        <dbReference type="Proteomes" id="UP000001064"/>
    </source>
</evidence>
<evidence type="ECO:0000256" key="3">
    <source>
        <dbReference type="ARBA" id="ARBA00022803"/>
    </source>
</evidence>
<dbReference type="STRING" id="5786.F0ZD56"/>
<dbReference type="GO" id="GO:0005829">
    <property type="term" value="C:cytosol"/>
    <property type="evidence" value="ECO:0000318"/>
    <property type="project" value="GO_Central"/>
</dbReference>
<dbReference type="InterPro" id="IPR019734">
    <property type="entry name" value="TPR_rpt"/>
</dbReference>
<dbReference type="OrthoDB" id="433738at2759"/>
<organism evidence="5 6">
    <name type="scientific">Dictyostelium purpureum</name>
    <name type="common">Slime mold</name>
    <dbReference type="NCBI Taxonomy" id="5786"/>
    <lineage>
        <taxon>Eukaryota</taxon>
        <taxon>Amoebozoa</taxon>
        <taxon>Evosea</taxon>
        <taxon>Eumycetozoa</taxon>
        <taxon>Dictyostelia</taxon>
        <taxon>Dictyosteliales</taxon>
        <taxon>Dictyosteliaceae</taxon>
        <taxon>Dictyostelium</taxon>
    </lineage>
</organism>
<dbReference type="PANTHER" id="PTHR46512:SF1">
    <property type="entry name" value="PEPTIDYLPROLYL ISOMERASE"/>
    <property type="match status" value="1"/>
</dbReference>
<dbReference type="Pfam" id="PF07719">
    <property type="entry name" value="TPR_2"/>
    <property type="match status" value="1"/>
</dbReference>
<dbReference type="EMBL" id="GL870983">
    <property type="protein sequence ID" value="EGC38146.1"/>
    <property type="molecule type" value="Genomic_DNA"/>
</dbReference>
<dbReference type="GO" id="GO:0006457">
    <property type="term" value="P:protein folding"/>
    <property type="evidence" value="ECO:0000318"/>
    <property type="project" value="GO_Central"/>
</dbReference>
<proteinExistence type="predicted"/>
<dbReference type="GO" id="GO:0044183">
    <property type="term" value="F:protein folding chaperone"/>
    <property type="evidence" value="ECO:0000318"/>
    <property type="project" value="GO_Central"/>
</dbReference>
<dbReference type="InterPro" id="IPR050754">
    <property type="entry name" value="FKBP4/5/8-like"/>
</dbReference>